<dbReference type="GO" id="GO:0009002">
    <property type="term" value="F:serine-type D-Ala-D-Ala carboxypeptidase activity"/>
    <property type="evidence" value="ECO:0007669"/>
    <property type="project" value="UniProtKB-EC"/>
</dbReference>
<keyword evidence="3" id="KW-0732">Signal</keyword>
<dbReference type="SUPFAM" id="SSF56601">
    <property type="entry name" value="beta-lactamase/transpeptidase-like"/>
    <property type="match status" value="1"/>
</dbReference>
<sequence>MRRSRNSILVILLSSISFFAACGKSSAAFEKQLSEAALRPVAAPASVAPETIGYVLFDPATGTVVEEFNRRLPLIPASTTKVLTLGLALRDLGTDYRFKTTLGYNGDLKTGDLVLSGGEDPELRVRDLLSLLGQLQSRIGTEWTGRFYYAGEPLFARDRIDESMEAEAAYNPALGSLSLDSNIIYLRWKKTKGSSEAHLVPSLPGIDLSLLNKEPGEEDEREVLYAGQGEGWLLRKPKQPEGMRAVPVKDAGLFTGRVFQRLAATRGVRIPDPQPATTPDADRTLAVHESRPLEAIAEQILATSDNVMTELVLLHLAKKESSRPLPLHEAATFLENQYRSRMPGLDWTGFQLRNGSGLTSANRITAEQLLASLLYADSINGGIERLLPIGGWTQGMMGRLNRPDEAFRVVAKAGGIYYSVSLTGFVYPKSGRRLAFAIMITDLNRRKAYESANDKLSRRKSNEARMWMMQNREALDGIVSSWISRY</sequence>
<evidence type="ECO:0000256" key="1">
    <source>
        <dbReference type="ARBA" id="ARBA00006096"/>
    </source>
</evidence>
<dbReference type="Gene3D" id="3.40.710.10">
    <property type="entry name" value="DD-peptidase/beta-lactamase superfamily"/>
    <property type="match status" value="2"/>
</dbReference>
<feature type="signal peptide" evidence="3">
    <location>
        <begin position="1"/>
        <end position="20"/>
    </location>
</feature>
<gene>
    <name evidence="4" type="primary">dacB</name>
    <name evidence="4" type="ORF">F9K24_16335</name>
</gene>
<dbReference type="InterPro" id="IPR000667">
    <property type="entry name" value="Peptidase_S13"/>
</dbReference>
<evidence type="ECO:0000256" key="2">
    <source>
        <dbReference type="ARBA" id="ARBA00022801"/>
    </source>
</evidence>
<dbReference type="EMBL" id="WBUI01000019">
    <property type="protein sequence ID" value="KAB2930609.1"/>
    <property type="molecule type" value="Genomic_DNA"/>
</dbReference>
<keyword evidence="4" id="KW-0121">Carboxypeptidase</keyword>
<keyword evidence="2 4" id="KW-0378">Hydrolase</keyword>
<dbReference type="Proteomes" id="UP000460298">
    <property type="component" value="Unassembled WGS sequence"/>
</dbReference>
<reference evidence="4 5" key="1">
    <citation type="submission" date="2019-10" db="EMBL/GenBank/DDBJ databases">
        <title>Extracellular Electron Transfer in a Candidatus Methanoperedens spp. Enrichment Culture.</title>
        <authorList>
            <person name="Berger S."/>
            <person name="Rangel Shaw D."/>
            <person name="Berben T."/>
            <person name="In 'T Zandt M."/>
            <person name="Frank J."/>
            <person name="Reimann J."/>
            <person name="Jetten M.S.M."/>
            <person name="Welte C.U."/>
        </authorList>
    </citation>
    <scope>NUCLEOTIDE SEQUENCE [LARGE SCALE GENOMIC DNA]</scope>
    <source>
        <strain evidence="4">SB12</strain>
    </source>
</reference>
<dbReference type="PROSITE" id="PS51257">
    <property type="entry name" value="PROKAR_LIPOPROTEIN"/>
    <property type="match status" value="1"/>
</dbReference>
<dbReference type="Pfam" id="PF02113">
    <property type="entry name" value="Peptidase_S13"/>
    <property type="match status" value="1"/>
</dbReference>
<keyword evidence="4" id="KW-0645">Protease</keyword>
<protein>
    <submittedName>
        <fullName evidence="4">D-alanyl-D-alanine carboxypeptidase/D-alanyl-D-alanine-endopeptidase</fullName>
        <ecNumber evidence="4">3.4.16.4</ecNumber>
    </submittedName>
</protein>
<organism evidence="4 5">
    <name type="scientific">Leptonema illini</name>
    <dbReference type="NCBI Taxonomy" id="183"/>
    <lineage>
        <taxon>Bacteria</taxon>
        <taxon>Pseudomonadati</taxon>
        <taxon>Spirochaetota</taxon>
        <taxon>Spirochaetia</taxon>
        <taxon>Leptospirales</taxon>
        <taxon>Leptospiraceae</taxon>
        <taxon>Leptonema</taxon>
    </lineage>
</organism>
<dbReference type="GO" id="GO:0006508">
    <property type="term" value="P:proteolysis"/>
    <property type="evidence" value="ECO:0007669"/>
    <property type="project" value="InterPro"/>
</dbReference>
<dbReference type="EC" id="3.4.16.4" evidence="4"/>
<dbReference type="InterPro" id="IPR012338">
    <property type="entry name" value="Beta-lactam/transpept-like"/>
</dbReference>
<accession>A0A833GZ17</accession>
<comment type="caution">
    <text evidence="4">The sequence shown here is derived from an EMBL/GenBank/DDBJ whole genome shotgun (WGS) entry which is preliminary data.</text>
</comment>
<name>A0A833GZ17_9LEPT</name>
<feature type="chain" id="PRO_5032446553" evidence="3">
    <location>
        <begin position="21"/>
        <end position="486"/>
    </location>
</feature>
<dbReference type="PANTHER" id="PTHR30023">
    <property type="entry name" value="D-ALANYL-D-ALANINE CARBOXYPEPTIDASE"/>
    <property type="match status" value="1"/>
</dbReference>
<evidence type="ECO:0000313" key="4">
    <source>
        <dbReference type="EMBL" id="KAB2930609.1"/>
    </source>
</evidence>
<evidence type="ECO:0000313" key="5">
    <source>
        <dbReference type="Proteomes" id="UP000460298"/>
    </source>
</evidence>
<dbReference type="AlphaFoldDB" id="A0A833GZ17"/>
<dbReference type="PANTHER" id="PTHR30023:SF0">
    <property type="entry name" value="PENICILLIN-SENSITIVE CARBOXYPEPTIDASE A"/>
    <property type="match status" value="1"/>
</dbReference>
<comment type="similarity">
    <text evidence="1">Belongs to the peptidase S13 family.</text>
</comment>
<evidence type="ECO:0000256" key="3">
    <source>
        <dbReference type="SAM" id="SignalP"/>
    </source>
</evidence>
<proteinExistence type="inferred from homology"/>
<dbReference type="PRINTS" id="PR00922">
    <property type="entry name" value="DADACBPTASE3"/>
</dbReference>
<dbReference type="NCBIfam" id="TIGR00666">
    <property type="entry name" value="PBP4"/>
    <property type="match status" value="1"/>
</dbReference>
<dbReference type="GO" id="GO:0000270">
    <property type="term" value="P:peptidoglycan metabolic process"/>
    <property type="evidence" value="ECO:0007669"/>
    <property type="project" value="TreeGrafter"/>
</dbReference>